<dbReference type="KEGG" id="nli:G3M70_04855"/>
<keyword evidence="1" id="KW-0472">Membrane</keyword>
<name>A0A7T0BVJ9_9BACT</name>
<evidence type="ECO:0000313" key="2">
    <source>
        <dbReference type="EMBL" id="QPJ61252.1"/>
    </source>
</evidence>
<dbReference type="InterPro" id="IPR001640">
    <property type="entry name" value="Lgt"/>
</dbReference>
<dbReference type="Pfam" id="PF01790">
    <property type="entry name" value="LGT"/>
    <property type="match status" value="1"/>
</dbReference>
<sequence>MSFIDLVFLFILSIALISYLIWGFKYLPGESRQILAVLPIKKRSGDSWDGLNITWYGLLVANGVTGAAALSIFLFGGLGWNTLKGLLLIAWILAWALPSAKIIARWVEEKPNTFTTSGAFAAGLVVAWPGVILINQISGDALGTAFDPMNALTLLMIAYVFGEGLGRLGCISFGCCYGKRVEDCPPWLRRVVDHFHFVFQGKTKKIAYAQGWEGIPVVPVQGITAIVLVFTGLISLTIFLSGHPSAAFLVALSFSQAWRVFSEYFRSDYRGNGTFTFYQVISLISIFLGIGLTFFIKDIENQSFDLLRGTESFRQSTTLLFLNGLWIIVLYYMGRSRVTGSSIRFHVNQNGT</sequence>
<feature type="transmembrane region" description="Helical" evidence="1">
    <location>
        <begin position="86"/>
        <end position="107"/>
    </location>
</feature>
<dbReference type="GO" id="GO:0008961">
    <property type="term" value="F:phosphatidylglycerol-prolipoprotein diacylglyceryl transferase activity"/>
    <property type="evidence" value="ECO:0007669"/>
    <property type="project" value="InterPro"/>
</dbReference>
<gene>
    <name evidence="2" type="ORF">G3M70_04855</name>
</gene>
<feature type="transmembrane region" description="Helical" evidence="1">
    <location>
        <begin position="119"/>
        <end position="137"/>
    </location>
</feature>
<dbReference type="AlphaFoldDB" id="A0A7T0BVJ9"/>
<protein>
    <submittedName>
        <fullName evidence="2">Prolipoprotein diacylglyceryl transferase</fullName>
    </submittedName>
</protein>
<feature type="transmembrane region" description="Helical" evidence="1">
    <location>
        <begin position="277"/>
        <end position="296"/>
    </location>
</feature>
<evidence type="ECO:0000313" key="3">
    <source>
        <dbReference type="Proteomes" id="UP000594688"/>
    </source>
</evidence>
<feature type="transmembrane region" description="Helical" evidence="1">
    <location>
        <begin position="6"/>
        <end position="24"/>
    </location>
</feature>
<evidence type="ECO:0000256" key="1">
    <source>
        <dbReference type="SAM" id="Phobius"/>
    </source>
</evidence>
<reference evidence="2 3" key="1">
    <citation type="submission" date="2020-02" db="EMBL/GenBank/DDBJ databases">
        <title>Genomic and physiological characterization of two novel Nitrospinaceae genera.</title>
        <authorList>
            <person name="Mueller A.J."/>
            <person name="Jung M.-Y."/>
            <person name="Strachan C.R."/>
            <person name="Herbold C.W."/>
            <person name="Kirkegaard R.H."/>
            <person name="Daims H."/>
        </authorList>
    </citation>
    <scope>NUCLEOTIDE SEQUENCE [LARGE SCALE GENOMIC DNA]</scope>
    <source>
        <strain evidence="2">EB</strain>
    </source>
</reference>
<feature type="transmembrane region" description="Helical" evidence="1">
    <location>
        <begin position="214"/>
        <end position="240"/>
    </location>
</feature>
<dbReference type="EMBL" id="CP048685">
    <property type="protein sequence ID" value="QPJ61252.1"/>
    <property type="molecule type" value="Genomic_DNA"/>
</dbReference>
<keyword evidence="1" id="KW-1133">Transmembrane helix</keyword>
<feature type="transmembrane region" description="Helical" evidence="1">
    <location>
        <begin position="149"/>
        <end position="170"/>
    </location>
</feature>
<keyword evidence="1" id="KW-0812">Transmembrane</keyword>
<keyword evidence="2" id="KW-0808">Transferase</keyword>
<dbReference type="GO" id="GO:0042158">
    <property type="term" value="P:lipoprotein biosynthetic process"/>
    <property type="evidence" value="ECO:0007669"/>
    <property type="project" value="InterPro"/>
</dbReference>
<proteinExistence type="predicted"/>
<keyword evidence="2" id="KW-0449">Lipoprotein</keyword>
<feature type="transmembrane region" description="Helical" evidence="1">
    <location>
        <begin position="53"/>
        <end position="80"/>
    </location>
</feature>
<organism evidence="2 3">
    <name type="scientific">Candidatus Nitronauta litoralis</name>
    <dbReference type="NCBI Taxonomy" id="2705533"/>
    <lineage>
        <taxon>Bacteria</taxon>
        <taxon>Pseudomonadati</taxon>
        <taxon>Nitrospinota/Tectimicrobiota group</taxon>
        <taxon>Nitrospinota</taxon>
        <taxon>Nitrospinia</taxon>
        <taxon>Nitrospinales</taxon>
        <taxon>Nitrospinaceae</taxon>
        <taxon>Candidatus Nitronauta</taxon>
    </lineage>
</organism>
<accession>A0A7T0BVJ9</accession>
<dbReference type="Proteomes" id="UP000594688">
    <property type="component" value="Chromosome"/>
</dbReference>
<feature type="transmembrane region" description="Helical" evidence="1">
    <location>
        <begin position="246"/>
        <end position="265"/>
    </location>
</feature>
<dbReference type="GO" id="GO:0005886">
    <property type="term" value="C:plasma membrane"/>
    <property type="evidence" value="ECO:0007669"/>
    <property type="project" value="InterPro"/>
</dbReference>
<feature type="transmembrane region" description="Helical" evidence="1">
    <location>
        <begin position="316"/>
        <end position="334"/>
    </location>
</feature>